<dbReference type="EMBL" id="HF679023">
    <property type="protein sequence ID" value="CCT63483.1"/>
    <property type="molecule type" value="Genomic_DNA"/>
</dbReference>
<name>S0DSE5_GIBF5</name>
<dbReference type="HOGENOM" id="CLU_2346734_0_0_1"/>
<dbReference type="VEuPathDB" id="FungiDB:FFUJ_01157"/>
<keyword evidence="2" id="KW-1185">Reference proteome</keyword>
<evidence type="ECO:0000313" key="2">
    <source>
        <dbReference type="Proteomes" id="UP000016800"/>
    </source>
</evidence>
<reference evidence="2" key="1">
    <citation type="journal article" date="2013" name="PLoS Pathog.">
        <title>Deciphering the cryptic genome: genome-wide analyses of the rice pathogen Fusarium fujikuroi reveal complex regulation of secondary metabolism and novel metabolites.</title>
        <authorList>
            <person name="Wiemann P."/>
            <person name="Sieber C.M."/>
            <person name="von Bargen K.W."/>
            <person name="Studt L."/>
            <person name="Niehaus E.M."/>
            <person name="Espino J.J."/>
            <person name="Huss K."/>
            <person name="Michielse C.B."/>
            <person name="Albermann S."/>
            <person name="Wagner D."/>
            <person name="Bergner S.V."/>
            <person name="Connolly L.R."/>
            <person name="Fischer A."/>
            <person name="Reuter G."/>
            <person name="Kleigrewe K."/>
            <person name="Bald T."/>
            <person name="Wingfield B.D."/>
            <person name="Ophir R."/>
            <person name="Freeman S."/>
            <person name="Hippler M."/>
            <person name="Smith K.M."/>
            <person name="Brown D.W."/>
            <person name="Proctor R.H."/>
            <person name="Munsterkotter M."/>
            <person name="Freitag M."/>
            <person name="Humpf H.U."/>
            <person name="Guldener U."/>
            <person name="Tudzynski B."/>
        </authorList>
    </citation>
    <scope>NUCLEOTIDE SEQUENCE [LARGE SCALE GENOMIC DNA]</scope>
    <source>
        <strain evidence="2">CBS 195.34 / IMI 58289 / NRRL A-6831</strain>
    </source>
</reference>
<dbReference type="AlphaFoldDB" id="S0DSE5"/>
<dbReference type="GeneID" id="35394642"/>
<evidence type="ECO:0000313" key="1">
    <source>
        <dbReference type="EMBL" id="CCT63483.1"/>
    </source>
</evidence>
<gene>
    <name evidence="1" type="ORF">FFUJ_01157</name>
</gene>
<protein>
    <submittedName>
        <fullName evidence="1">Uncharacterized protein</fullName>
    </submittedName>
</protein>
<dbReference type="Proteomes" id="UP000016800">
    <property type="component" value="Chromosome I"/>
</dbReference>
<proteinExistence type="predicted"/>
<sequence length="97" mass="11066">MRIPITICAEAVSSYDEHKLHIVKTYNKKYLKADARRAIKKWAKQGSVRHLIVEPEDSALYPLKARLASLVVRTDTNRMKLVADEVAKNLPERGSSY</sequence>
<dbReference type="RefSeq" id="XP_023425564.1">
    <property type="nucleotide sequence ID" value="XM_023581861.1"/>
</dbReference>
<accession>S0DSE5</accession>
<organism evidence="1 2">
    <name type="scientific">Gibberella fujikuroi (strain CBS 195.34 / IMI 58289 / NRRL A-6831)</name>
    <name type="common">Bakanae and foot rot disease fungus</name>
    <name type="synonym">Fusarium fujikuroi</name>
    <dbReference type="NCBI Taxonomy" id="1279085"/>
    <lineage>
        <taxon>Eukaryota</taxon>
        <taxon>Fungi</taxon>
        <taxon>Dikarya</taxon>
        <taxon>Ascomycota</taxon>
        <taxon>Pezizomycotina</taxon>
        <taxon>Sordariomycetes</taxon>
        <taxon>Hypocreomycetidae</taxon>
        <taxon>Hypocreales</taxon>
        <taxon>Nectriaceae</taxon>
        <taxon>Fusarium</taxon>
        <taxon>Fusarium fujikuroi species complex</taxon>
    </lineage>
</organism>